<gene>
    <name evidence="1" type="ORF">M8818_004488</name>
</gene>
<name>A0ACC3SC63_9PEZI</name>
<protein>
    <submittedName>
        <fullName evidence="1">Uncharacterized protein</fullName>
    </submittedName>
</protein>
<reference evidence="1" key="1">
    <citation type="submission" date="2024-02" db="EMBL/GenBank/DDBJ databases">
        <title>Metagenome Assembled Genome of Zalaria obscura JY119.</title>
        <authorList>
            <person name="Vighnesh L."/>
            <person name="Jagadeeshwari U."/>
            <person name="Venkata Ramana C."/>
            <person name="Sasikala C."/>
        </authorList>
    </citation>
    <scope>NUCLEOTIDE SEQUENCE</scope>
    <source>
        <strain evidence="1">JY119</strain>
    </source>
</reference>
<organism evidence="1 2">
    <name type="scientific">Zalaria obscura</name>
    <dbReference type="NCBI Taxonomy" id="2024903"/>
    <lineage>
        <taxon>Eukaryota</taxon>
        <taxon>Fungi</taxon>
        <taxon>Dikarya</taxon>
        <taxon>Ascomycota</taxon>
        <taxon>Pezizomycotina</taxon>
        <taxon>Dothideomycetes</taxon>
        <taxon>Dothideomycetidae</taxon>
        <taxon>Dothideales</taxon>
        <taxon>Zalariaceae</taxon>
        <taxon>Zalaria</taxon>
    </lineage>
</organism>
<dbReference type="Proteomes" id="UP001320706">
    <property type="component" value="Unassembled WGS sequence"/>
</dbReference>
<evidence type="ECO:0000313" key="2">
    <source>
        <dbReference type="Proteomes" id="UP001320706"/>
    </source>
</evidence>
<comment type="caution">
    <text evidence="1">The sequence shown here is derived from an EMBL/GenBank/DDBJ whole genome shotgun (WGS) entry which is preliminary data.</text>
</comment>
<dbReference type="EMBL" id="JAMKPW020000022">
    <property type="protein sequence ID" value="KAK8206654.1"/>
    <property type="molecule type" value="Genomic_DNA"/>
</dbReference>
<keyword evidence="2" id="KW-1185">Reference proteome</keyword>
<evidence type="ECO:0000313" key="1">
    <source>
        <dbReference type="EMBL" id="KAK8206654.1"/>
    </source>
</evidence>
<proteinExistence type="predicted"/>
<sequence length="406" mass="40527">MFAHVALYGALVGTALGGAILWDGRFNNMTSSTELDDFTDYVNLGADFGNPADSGSNKGVKITIDNSSVWNSDNMLRTELIPQTSAAINSGEVFYHFSMQHTGVNPPSAYEEHQVCFFESHFTEMKYGLISGEQGTLDTTLQWYANSASQWSVNFTAGIWHNIAYAIDFDASTSNGADWHLGVLRLPSSTGRSDTAAEDWYFSGVYIETGDLTTFVSGPGGSASSAVAASSAASSTTAAAASSSSAVASPSTAAATTASTVVAAASAGTTSATSVSSAVPTTLQTVAKTSSSSVVELTSTVTVVPVASASASASTAEASSAAASAAVTTSSAAAASASATATAAAADVDVTTASSLIPVTSSTSAAASTSAPASSPAGAATASSSAAAAVETEGECKVVYVYADEL</sequence>
<accession>A0ACC3SC63</accession>